<protein>
    <submittedName>
        <fullName evidence="1">Uncharacterized protein</fullName>
    </submittedName>
</protein>
<gene>
    <name evidence="1" type="ORF">T4D_13032</name>
</gene>
<organism evidence="1 2">
    <name type="scientific">Trichinella pseudospiralis</name>
    <name type="common">Parasitic roundworm</name>
    <dbReference type="NCBI Taxonomy" id="6337"/>
    <lineage>
        <taxon>Eukaryota</taxon>
        <taxon>Metazoa</taxon>
        <taxon>Ecdysozoa</taxon>
        <taxon>Nematoda</taxon>
        <taxon>Enoplea</taxon>
        <taxon>Dorylaimia</taxon>
        <taxon>Trichinellida</taxon>
        <taxon>Trichinellidae</taxon>
        <taxon>Trichinella</taxon>
    </lineage>
</organism>
<comment type="caution">
    <text evidence="1">The sequence shown here is derived from an EMBL/GenBank/DDBJ whole genome shotgun (WGS) entry which is preliminary data.</text>
</comment>
<reference evidence="1 2" key="1">
    <citation type="submission" date="2015-01" db="EMBL/GenBank/DDBJ databases">
        <title>Evolution of Trichinella species and genotypes.</title>
        <authorList>
            <person name="Korhonen P.K."/>
            <person name="Edoardo P."/>
            <person name="Giuseppe L.R."/>
            <person name="Gasser R.B."/>
        </authorList>
    </citation>
    <scope>NUCLEOTIDE SEQUENCE [LARGE SCALE GENOMIC DNA]</scope>
    <source>
        <strain evidence="1">ISS470</strain>
    </source>
</reference>
<evidence type="ECO:0000313" key="1">
    <source>
        <dbReference type="EMBL" id="KRY82540.1"/>
    </source>
</evidence>
<dbReference type="Proteomes" id="UP000054995">
    <property type="component" value="Unassembled WGS sequence"/>
</dbReference>
<sequence length="287" mass="32956">MYTLTTALPLIFVSQKLQPLSCSLYQRQLRNKRNRFFAVRFEKQFWVDLVDISVSGTQEFTWIDNFQVSSSLSSSSSSSSSNGPNRFSHENEEIALSALILRLNEWNNNDQLQFSLLPSILFLALFQELQLVNNVIVILLAFPHVKRFQCTSMSRKCNCPFGHCTFHFFQIYHFFSFYSNTIIAEHTIAQYLVGRFDLPPPNWPVLFRIQLLLVNFLHHSTNSRFLNCCCTTSPTLLTNVACVPGCACVHVQAAVVVVLHCQLKQQFDEQLKQATKQLCNRCKATIQ</sequence>
<accession>A0A0V1F9R9</accession>
<name>A0A0V1F9R9_TRIPS</name>
<keyword evidence="2" id="KW-1185">Reference proteome</keyword>
<dbReference type="EMBL" id="JYDT01000170">
    <property type="protein sequence ID" value="KRY82540.1"/>
    <property type="molecule type" value="Genomic_DNA"/>
</dbReference>
<proteinExistence type="predicted"/>
<dbReference type="AlphaFoldDB" id="A0A0V1F9R9"/>
<evidence type="ECO:0000313" key="2">
    <source>
        <dbReference type="Proteomes" id="UP000054995"/>
    </source>
</evidence>